<reference evidence="2 5" key="1">
    <citation type="submission" date="2016-04" db="EMBL/GenBank/DDBJ databases">
        <title>Genome analyses suggest a sexual origin of heterokaryosis in a supposedly ancient asexual fungus.</title>
        <authorList>
            <person name="Ropars J."/>
            <person name="Sedzielewska K."/>
            <person name="Noel J."/>
            <person name="Charron P."/>
            <person name="Farinelli L."/>
            <person name="Marton T."/>
            <person name="Kruger M."/>
            <person name="Pelin A."/>
            <person name="Brachmann A."/>
            <person name="Corradi N."/>
        </authorList>
    </citation>
    <scope>NUCLEOTIDE SEQUENCE [LARGE SCALE GENOMIC DNA]</scope>
    <source>
        <strain evidence="2 5">A5</strain>
    </source>
</reference>
<sequence>MSTFPSGTIHSKSPSPGLKPKFSGMADEVAKILATISNYRSILERTAQPKRKGELVQILRNETDELKATNNEENSVNNGIF</sequence>
<name>A0A2N0PZ78_9GLOM</name>
<reference evidence="2 5" key="2">
    <citation type="submission" date="2017-09" db="EMBL/GenBank/DDBJ databases">
        <title>Extensive intraspecific genome diversity in a model arbuscular mycorrhizal fungus.</title>
        <authorList>
            <person name="Chen E.C."/>
            <person name="Morin E."/>
            <person name="Beaudet D."/>
            <person name="Noel J."/>
            <person name="Ndikumana S."/>
            <person name="Charron P."/>
            <person name="St-Onge C."/>
            <person name="Giorgi J."/>
            <person name="Grigoriev I.V."/>
            <person name="Roux C."/>
            <person name="Martin F.M."/>
            <person name="Corradi N."/>
        </authorList>
    </citation>
    <scope>NUCLEOTIDE SEQUENCE [LARGE SCALE GENOMIC DNA]</scope>
    <source>
        <strain evidence="2 5">A5</strain>
    </source>
</reference>
<dbReference type="Proteomes" id="UP000232722">
    <property type="component" value="Unassembled WGS sequence"/>
</dbReference>
<evidence type="ECO:0000313" key="4">
    <source>
        <dbReference type="Proteomes" id="UP000232688"/>
    </source>
</evidence>
<feature type="region of interest" description="Disordered" evidence="1">
    <location>
        <begin position="1"/>
        <end position="22"/>
    </location>
</feature>
<dbReference type="VEuPathDB" id="FungiDB:RhiirA1_458735"/>
<feature type="compositionally biased region" description="Polar residues" evidence="1">
    <location>
        <begin position="1"/>
        <end position="14"/>
    </location>
</feature>
<reference evidence="3 4" key="4">
    <citation type="submission" date="2017-10" db="EMBL/GenBank/DDBJ databases">
        <title>Genome analyses suggest a sexual origin of heterokaryosis in a supposedly ancient asexual fungus.</title>
        <authorList>
            <person name="Corradi N."/>
            <person name="Sedzielewska K."/>
            <person name="Noel J."/>
            <person name="Charron P."/>
            <person name="Farinelli L."/>
            <person name="Marton T."/>
            <person name="Kruger M."/>
            <person name="Pelin A."/>
            <person name="Brachmann A."/>
            <person name="Corradi N."/>
        </authorList>
    </citation>
    <scope>NUCLEOTIDE SEQUENCE [LARGE SCALE GENOMIC DNA]</scope>
    <source>
        <strain evidence="3 4">A1</strain>
    </source>
</reference>
<evidence type="ECO:0000313" key="5">
    <source>
        <dbReference type="Proteomes" id="UP000232722"/>
    </source>
</evidence>
<gene>
    <name evidence="3" type="ORF">RhiirA1_458735</name>
    <name evidence="2" type="ORF">RhiirA5_412283</name>
</gene>
<evidence type="ECO:0000313" key="2">
    <source>
        <dbReference type="EMBL" id="PKC12086.1"/>
    </source>
</evidence>
<dbReference type="Proteomes" id="UP000232688">
    <property type="component" value="Unassembled WGS sequence"/>
</dbReference>
<organism evidence="2 5">
    <name type="scientific">Rhizophagus irregularis</name>
    <dbReference type="NCBI Taxonomy" id="588596"/>
    <lineage>
        <taxon>Eukaryota</taxon>
        <taxon>Fungi</taxon>
        <taxon>Fungi incertae sedis</taxon>
        <taxon>Mucoromycota</taxon>
        <taxon>Glomeromycotina</taxon>
        <taxon>Glomeromycetes</taxon>
        <taxon>Glomerales</taxon>
        <taxon>Glomeraceae</taxon>
        <taxon>Rhizophagus</taxon>
    </lineage>
</organism>
<dbReference type="EMBL" id="LLXH01000408">
    <property type="protein sequence ID" value="PKC67194.1"/>
    <property type="molecule type" value="Genomic_DNA"/>
</dbReference>
<dbReference type="AlphaFoldDB" id="A0A2N0PZ78"/>
<accession>A0A2N0PZ78</accession>
<dbReference type="EMBL" id="LLXJ01000270">
    <property type="protein sequence ID" value="PKC12086.1"/>
    <property type="molecule type" value="Genomic_DNA"/>
</dbReference>
<protein>
    <submittedName>
        <fullName evidence="2">Uncharacterized protein</fullName>
    </submittedName>
</protein>
<comment type="caution">
    <text evidence="2">The sequence shown here is derived from an EMBL/GenBank/DDBJ whole genome shotgun (WGS) entry which is preliminary data.</text>
</comment>
<dbReference type="VEuPathDB" id="FungiDB:FUN_022436"/>
<evidence type="ECO:0000256" key="1">
    <source>
        <dbReference type="SAM" id="MobiDB-lite"/>
    </source>
</evidence>
<evidence type="ECO:0000313" key="3">
    <source>
        <dbReference type="EMBL" id="PKC67194.1"/>
    </source>
</evidence>
<reference evidence="3 4" key="3">
    <citation type="submission" date="2017-10" db="EMBL/GenBank/DDBJ databases">
        <title>Extensive intraspecific genome diversity in a model arbuscular mycorrhizal fungus.</title>
        <authorList>
            <person name="Chen E.C.H."/>
            <person name="Morin E."/>
            <person name="Baudet D."/>
            <person name="Noel J."/>
            <person name="Ndikumana S."/>
            <person name="Charron P."/>
            <person name="St-Onge C."/>
            <person name="Giorgi J."/>
            <person name="Grigoriev I.V."/>
            <person name="Roux C."/>
            <person name="Martin F.M."/>
            <person name="Corradi N."/>
        </authorList>
    </citation>
    <scope>NUCLEOTIDE SEQUENCE [LARGE SCALE GENOMIC DNA]</scope>
    <source>
        <strain evidence="3 4">A1</strain>
    </source>
</reference>
<dbReference type="VEuPathDB" id="FungiDB:RhiirFUN_025607"/>
<proteinExistence type="predicted"/>